<protein>
    <submittedName>
        <fullName evidence="2">Uncharacterized protein</fullName>
    </submittedName>
</protein>
<dbReference type="EMBL" id="MN740257">
    <property type="protein sequence ID" value="QHT96467.1"/>
    <property type="molecule type" value="Genomic_DNA"/>
</dbReference>
<name>A0A6C0IX93_9ZZZZ</name>
<feature type="compositionally biased region" description="Acidic residues" evidence="1">
    <location>
        <begin position="42"/>
        <end position="61"/>
    </location>
</feature>
<sequence length="119" mass="13915">MTKNMLKKFYLTDDYEDDDIIIELESSSKSEKNNIIKGSNEDYSDTDDIILDNSDTDDEDNIRDTSEPKIEFIVEEDENHEKQIRMSFEFSVSDISETIKVNLEISRKTYLEIADELQS</sequence>
<organism evidence="2">
    <name type="scientific">viral metagenome</name>
    <dbReference type="NCBI Taxonomy" id="1070528"/>
    <lineage>
        <taxon>unclassified sequences</taxon>
        <taxon>metagenomes</taxon>
        <taxon>organismal metagenomes</taxon>
    </lineage>
</organism>
<feature type="region of interest" description="Disordered" evidence="1">
    <location>
        <begin position="31"/>
        <end position="63"/>
    </location>
</feature>
<reference evidence="2" key="1">
    <citation type="journal article" date="2020" name="Nature">
        <title>Giant virus diversity and host interactions through global metagenomics.</title>
        <authorList>
            <person name="Schulz F."/>
            <person name="Roux S."/>
            <person name="Paez-Espino D."/>
            <person name="Jungbluth S."/>
            <person name="Walsh D.A."/>
            <person name="Denef V.J."/>
            <person name="McMahon K.D."/>
            <person name="Konstantinidis K.T."/>
            <person name="Eloe-Fadrosh E.A."/>
            <person name="Kyrpides N.C."/>
            <person name="Woyke T."/>
        </authorList>
    </citation>
    <scope>NUCLEOTIDE SEQUENCE</scope>
    <source>
        <strain evidence="2">GVMAG-M-3300024302-11</strain>
    </source>
</reference>
<dbReference type="AlphaFoldDB" id="A0A6C0IX93"/>
<accession>A0A6C0IX93</accession>
<evidence type="ECO:0000256" key="1">
    <source>
        <dbReference type="SAM" id="MobiDB-lite"/>
    </source>
</evidence>
<evidence type="ECO:0000313" key="2">
    <source>
        <dbReference type="EMBL" id="QHT96467.1"/>
    </source>
</evidence>
<proteinExistence type="predicted"/>